<dbReference type="EMBL" id="LAZR01015658">
    <property type="protein sequence ID" value="KKM07965.1"/>
    <property type="molecule type" value="Genomic_DNA"/>
</dbReference>
<organism evidence="1">
    <name type="scientific">marine sediment metagenome</name>
    <dbReference type="NCBI Taxonomy" id="412755"/>
    <lineage>
        <taxon>unclassified sequences</taxon>
        <taxon>metagenomes</taxon>
        <taxon>ecological metagenomes</taxon>
    </lineage>
</organism>
<accession>A0A0F9HA74</accession>
<evidence type="ECO:0000313" key="1">
    <source>
        <dbReference type="EMBL" id="KKM07965.1"/>
    </source>
</evidence>
<proteinExistence type="predicted"/>
<sequence length="114" mass="12927">MLVSEKGALGQINDVLRHECSECETEMSYRFCMFCSSGLIGVSTSRLTGTIPDSIVCMGKDRGHYCKACYDYLKNKKCPKCKSDHLTAWGIDKKDKIKAVVYECLDCKHKWEKS</sequence>
<reference evidence="1" key="1">
    <citation type="journal article" date="2015" name="Nature">
        <title>Complex archaea that bridge the gap between prokaryotes and eukaryotes.</title>
        <authorList>
            <person name="Spang A."/>
            <person name="Saw J.H."/>
            <person name="Jorgensen S.L."/>
            <person name="Zaremba-Niedzwiedzka K."/>
            <person name="Martijn J."/>
            <person name="Lind A.E."/>
            <person name="van Eijk R."/>
            <person name="Schleper C."/>
            <person name="Guy L."/>
            <person name="Ettema T.J."/>
        </authorList>
    </citation>
    <scope>NUCLEOTIDE SEQUENCE</scope>
</reference>
<feature type="non-terminal residue" evidence="1">
    <location>
        <position position="114"/>
    </location>
</feature>
<protein>
    <submittedName>
        <fullName evidence="1">Uncharacterized protein</fullName>
    </submittedName>
</protein>
<gene>
    <name evidence="1" type="ORF">LCGC14_1728700</name>
</gene>
<name>A0A0F9HA74_9ZZZZ</name>
<dbReference type="Gene3D" id="2.20.25.10">
    <property type="match status" value="1"/>
</dbReference>
<comment type="caution">
    <text evidence="1">The sequence shown here is derived from an EMBL/GenBank/DDBJ whole genome shotgun (WGS) entry which is preliminary data.</text>
</comment>
<dbReference type="AlphaFoldDB" id="A0A0F9HA74"/>
<dbReference type="SUPFAM" id="SSF57783">
    <property type="entry name" value="Zinc beta-ribbon"/>
    <property type="match status" value="1"/>
</dbReference>